<sequence>MKYGLGFHASCPFGLPVRRKSPPPPTHGPPHGRPASALTGKQKPCPWDAMARRQPGRPRHGPVHGV</sequence>
<protein>
    <submittedName>
        <fullName evidence="2">Uncharacterized protein</fullName>
    </submittedName>
</protein>
<feature type="compositionally biased region" description="Pro residues" evidence="1">
    <location>
        <begin position="22"/>
        <end position="32"/>
    </location>
</feature>
<feature type="compositionally biased region" description="Basic residues" evidence="1">
    <location>
        <begin position="54"/>
        <end position="66"/>
    </location>
</feature>
<proteinExistence type="predicted"/>
<organism evidence="2">
    <name type="scientific">hydrocarbon metagenome</name>
    <dbReference type="NCBI Taxonomy" id="938273"/>
    <lineage>
        <taxon>unclassified sequences</taxon>
        <taxon>metagenomes</taxon>
        <taxon>ecological metagenomes</taxon>
    </lineage>
</organism>
<gene>
    <name evidence="2" type="ORF">ASZ90_001154</name>
</gene>
<evidence type="ECO:0000313" key="2">
    <source>
        <dbReference type="EMBL" id="KUG28974.1"/>
    </source>
</evidence>
<dbReference type="AlphaFoldDB" id="A0A0W8G7I3"/>
<reference evidence="2" key="1">
    <citation type="journal article" date="2015" name="Proc. Natl. Acad. Sci. U.S.A.">
        <title>Networks of energetic and metabolic interactions define dynamics in microbial communities.</title>
        <authorList>
            <person name="Embree M."/>
            <person name="Liu J.K."/>
            <person name="Al-Bassam M.M."/>
            <person name="Zengler K."/>
        </authorList>
    </citation>
    <scope>NUCLEOTIDE SEQUENCE</scope>
</reference>
<evidence type="ECO:0000256" key="1">
    <source>
        <dbReference type="SAM" id="MobiDB-lite"/>
    </source>
</evidence>
<name>A0A0W8G7I3_9ZZZZ</name>
<accession>A0A0W8G7I3</accession>
<dbReference type="EMBL" id="LNQE01000149">
    <property type="protein sequence ID" value="KUG28974.1"/>
    <property type="molecule type" value="Genomic_DNA"/>
</dbReference>
<feature type="region of interest" description="Disordered" evidence="1">
    <location>
        <begin position="12"/>
        <end position="66"/>
    </location>
</feature>
<comment type="caution">
    <text evidence="2">The sequence shown here is derived from an EMBL/GenBank/DDBJ whole genome shotgun (WGS) entry which is preliminary data.</text>
</comment>